<dbReference type="InterPro" id="IPR043128">
    <property type="entry name" value="Rev_trsase/Diguanyl_cyclase"/>
</dbReference>
<dbReference type="InterPro" id="IPR052163">
    <property type="entry name" value="DGC-Regulatory_Protein"/>
</dbReference>
<sequence>MIAEILAAVSGLSASALPAALILRRMRRRLATTRCQLDEARRQLGRAEHQARHDALTGLANRRGIEADLTARMVSGDSWALILLDLDEFKLINDRYGHDAGDQVLVETARRLCRVVHPGDLVGRLGGDEFAVLAASPVGAISMMLARDAVAVLSQPFLIDSGIRMEVTASVGLVQVMPGDDPMTLMRSADVAMYRAKASGGGTAVEFGPLERRAAGGEAYRPPQRLRDMHPHRVPSELGVVVAR</sequence>
<gene>
    <name evidence="3" type="ORF">BG844_09600</name>
</gene>
<dbReference type="Proteomes" id="UP000182486">
    <property type="component" value="Unassembled WGS sequence"/>
</dbReference>
<keyword evidence="4" id="KW-1185">Reference proteome</keyword>
<feature type="domain" description="GGDEF" evidence="2">
    <location>
        <begin position="77"/>
        <end position="209"/>
    </location>
</feature>
<feature type="coiled-coil region" evidence="1">
    <location>
        <begin position="23"/>
        <end position="50"/>
    </location>
</feature>
<comment type="caution">
    <text evidence="3">The sequence shown here is derived from an EMBL/GenBank/DDBJ whole genome shotgun (WGS) entry which is preliminary data.</text>
</comment>
<accession>A0A1K0GYH5</accession>
<dbReference type="SMART" id="SM00267">
    <property type="entry name" value="GGDEF"/>
    <property type="match status" value="1"/>
</dbReference>
<dbReference type="PANTHER" id="PTHR46663:SF2">
    <property type="entry name" value="GGDEF DOMAIN-CONTAINING PROTEIN"/>
    <property type="match status" value="1"/>
</dbReference>
<name>A0A1K0GYH5_9ACTN</name>
<evidence type="ECO:0000313" key="3">
    <source>
        <dbReference type="EMBL" id="OJF14483.1"/>
    </source>
</evidence>
<proteinExistence type="predicted"/>
<dbReference type="PROSITE" id="PS50887">
    <property type="entry name" value="GGDEF"/>
    <property type="match status" value="1"/>
</dbReference>
<reference evidence="3 4" key="1">
    <citation type="submission" date="2016-09" db="EMBL/GenBank/DDBJ databases">
        <title>Couchioplanes caeruleus draft genome sequence.</title>
        <authorList>
            <person name="Sheehan J."/>
            <person name="Caffrey P."/>
        </authorList>
    </citation>
    <scope>NUCLEOTIDE SEQUENCE [LARGE SCALE GENOMIC DNA]</scope>
    <source>
        <strain evidence="3 4">DSM 43634</strain>
    </source>
</reference>
<dbReference type="EMBL" id="MEIA01000097">
    <property type="protein sequence ID" value="OJF14483.1"/>
    <property type="molecule type" value="Genomic_DNA"/>
</dbReference>
<dbReference type="AlphaFoldDB" id="A0A1K0GYH5"/>
<dbReference type="NCBIfam" id="TIGR00254">
    <property type="entry name" value="GGDEF"/>
    <property type="match status" value="1"/>
</dbReference>
<evidence type="ECO:0000313" key="4">
    <source>
        <dbReference type="Proteomes" id="UP000182486"/>
    </source>
</evidence>
<organism evidence="3 4">
    <name type="scientific">Couchioplanes caeruleus subsp. caeruleus</name>
    <dbReference type="NCBI Taxonomy" id="56427"/>
    <lineage>
        <taxon>Bacteria</taxon>
        <taxon>Bacillati</taxon>
        <taxon>Actinomycetota</taxon>
        <taxon>Actinomycetes</taxon>
        <taxon>Micromonosporales</taxon>
        <taxon>Micromonosporaceae</taxon>
        <taxon>Couchioplanes</taxon>
    </lineage>
</organism>
<dbReference type="CDD" id="cd01949">
    <property type="entry name" value="GGDEF"/>
    <property type="match status" value="1"/>
</dbReference>
<evidence type="ECO:0000259" key="2">
    <source>
        <dbReference type="PROSITE" id="PS50887"/>
    </source>
</evidence>
<protein>
    <recommendedName>
        <fullName evidence="2">GGDEF domain-containing protein</fullName>
    </recommendedName>
</protein>
<dbReference type="Pfam" id="PF00990">
    <property type="entry name" value="GGDEF"/>
    <property type="match status" value="1"/>
</dbReference>
<dbReference type="SUPFAM" id="SSF55073">
    <property type="entry name" value="Nucleotide cyclase"/>
    <property type="match status" value="1"/>
</dbReference>
<dbReference type="PANTHER" id="PTHR46663">
    <property type="entry name" value="DIGUANYLATE CYCLASE DGCT-RELATED"/>
    <property type="match status" value="1"/>
</dbReference>
<dbReference type="Gene3D" id="3.30.70.270">
    <property type="match status" value="1"/>
</dbReference>
<dbReference type="InterPro" id="IPR029787">
    <property type="entry name" value="Nucleotide_cyclase"/>
</dbReference>
<keyword evidence="1" id="KW-0175">Coiled coil</keyword>
<dbReference type="InterPro" id="IPR000160">
    <property type="entry name" value="GGDEF_dom"/>
</dbReference>
<evidence type="ECO:0000256" key="1">
    <source>
        <dbReference type="SAM" id="Coils"/>
    </source>
</evidence>